<reference evidence="9" key="1">
    <citation type="submission" date="2025-08" db="UniProtKB">
        <authorList>
            <consortium name="Ensembl"/>
        </authorList>
    </citation>
    <scope>IDENTIFICATION</scope>
</reference>
<evidence type="ECO:0000313" key="10">
    <source>
        <dbReference type="Proteomes" id="UP000694545"/>
    </source>
</evidence>
<dbReference type="OMA" id="AVANCIV"/>
<feature type="domain" description="Aldehyde dehydrogenase" evidence="8">
    <location>
        <begin position="145"/>
        <end position="409"/>
    </location>
</feature>
<comment type="similarity">
    <text evidence="1 3 6">Belongs to the aldehyde dehydrogenase family.</text>
</comment>
<dbReference type="GO" id="GO:0005737">
    <property type="term" value="C:cytoplasm"/>
    <property type="evidence" value="ECO:0007669"/>
    <property type="project" value="TreeGrafter"/>
</dbReference>
<reference evidence="9" key="2">
    <citation type="submission" date="2025-09" db="UniProtKB">
        <authorList>
            <consortium name="Ensembl"/>
        </authorList>
    </citation>
    <scope>IDENTIFICATION</scope>
</reference>
<evidence type="ECO:0000256" key="2">
    <source>
        <dbReference type="ARBA" id="ARBA00023002"/>
    </source>
</evidence>
<evidence type="ECO:0000256" key="7">
    <source>
        <dbReference type="SAM" id="Coils"/>
    </source>
</evidence>
<accession>A0A8D2LS86</accession>
<evidence type="ECO:0000256" key="5">
    <source>
        <dbReference type="PROSITE-ProRule" id="PRU10007"/>
    </source>
</evidence>
<name>A0A8D2LS86_VARKO</name>
<dbReference type="Gene3D" id="3.40.605.10">
    <property type="entry name" value="Aldehyde Dehydrogenase, Chain A, domain 1"/>
    <property type="match status" value="2"/>
</dbReference>
<evidence type="ECO:0000313" key="9">
    <source>
        <dbReference type="Ensembl" id="ENSVKKP00000026300.1"/>
    </source>
</evidence>
<dbReference type="InterPro" id="IPR012394">
    <property type="entry name" value="Aldehyde_DH_NAD(P)"/>
</dbReference>
<dbReference type="InterPro" id="IPR016162">
    <property type="entry name" value="Ald_DH_N"/>
</dbReference>
<dbReference type="Proteomes" id="UP000694545">
    <property type="component" value="Unplaced"/>
</dbReference>
<dbReference type="Pfam" id="PF00171">
    <property type="entry name" value="Aldedh"/>
    <property type="match status" value="2"/>
</dbReference>
<dbReference type="PANTHER" id="PTHR43570">
    <property type="entry name" value="ALDEHYDE DEHYDROGENASE"/>
    <property type="match status" value="1"/>
</dbReference>
<organism evidence="9 10">
    <name type="scientific">Varanus komodoensis</name>
    <name type="common">Komodo dragon</name>
    <dbReference type="NCBI Taxonomy" id="61221"/>
    <lineage>
        <taxon>Eukaryota</taxon>
        <taxon>Metazoa</taxon>
        <taxon>Chordata</taxon>
        <taxon>Craniata</taxon>
        <taxon>Vertebrata</taxon>
        <taxon>Euteleostomi</taxon>
        <taxon>Lepidosauria</taxon>
        <taxon>Squamata</taxon>
        <taxon>Bifurcata</taxon>
        <taxon>Unidentata</taxon>
        <taxon>Episquamata</taxon>
        <taxon>Toxicofera</taxon>
        <taxon>Anguimorpha</taxon>
        <taxon>Paleoanguimorpha</taxon>
        <taxon>Varanoidea</taxon>
        <taxon>Varanidae</taxon>
        <taxon>Varanus</taxon>
    </lineage>
</organism>
<dbReference type="GO" id="GO:0006081">
    <property type="term" value="P:aldehyde metabolic process"/>
    <property type="evidence" value="ECO:0007669"/>
    <property type="project" value="InterPro"/>
</dbReference>
<dbReference type="InterPro" id="IPR029510">
    <property type="entry name" value="Ald_DH_CS_GLU"/>
</dbReference>
<evidence type="ECO:0000256" key="4">
    <source>
        <dbReference type="PIRSR" id="PIRSR036492-1"/>
    </source>
</evidence>
<dbReference type="PIRSF" id="PIRSF036492">
    <property type="entry name" value="ALDH"/>
    <property type="match status" value="1"/>
</dbReference>
<evidence type="ECO:0000259" key="8">
    <source>
        <dbReference type="Pfam" id="PF00171"/>
    </source>
</evidence>
<keyword evidence="2 3" id="KW-0560">Oxidoreductase</keyword>
<dbReference type="PROSITE" id="PS00070">
    <property type="entry name" value="ALDEHYDE_DEHYDR_CYS"/>
    <property type="match status" value="1"/>
</dbReference>
<dbReference type="GO" id="GO:0004029">
    <property type="term" value="F:aldehyde dehydrogenase (NAD+) activity"/>
    <property type="evidence" value="ECO:0007669"/>
    <property type="project" value="TreeGrafter"/>
</dbReference>
<dbReference type="PANTHER" id="PTHR43570:SF2">
    <property type="entry name" value="ALDEHYDE DEHYDROGENASE FAMILY 3 MEMBER B1"/>
    <property type="match status" value="1"/>
</dbReference>
<evidence type="ECO:0000256" key="6">
    <source>
        <dbReference type="RuleBase" id="RU003345"/>
    </source>
</evidence>
<dbReference type="PROSITE" id="PS00687">
    <property type="entry name" value="ALDEHYDE_DEHYDR_GLU"/>
    <property type="match status" value="1"/>
</dbReference>
<evidence type="ECO:0000256" key="3">
    <source>
        <dbReference type="PIRNR" id="PIRNR036492"/>
    </source>
</evidence>
<dbReference type="SUPFAM" id="SSF53720">
    <property type="entry name" value="ALDH-like"/>
    <property type="match status" value="1"/>
</dbReference>
<dbReference type="InterPro" id="IPR015590">
    <property type="entry name" value="Aldehyde_DH_dom"/>
</dbReference>
<sequence length="452" mass="50735">VGRSNPYARLVDCLRASWLSGKTRPMEYRKEQLEALGRFLEERKEDILKALHEDLCKPPFEAEISEIALTKNEINNALNNLQHWMKDESVSKNLATQFDSAFIRKDPYGVVLIIGVYNLPINTILVPLVGAIAAGNRAAKREQPDTIAVVTGDHEMTSKLLENRLDYIFFTGSTHVGKIIMAAAAEHLTPLTLELGGKSPCYVDKCCDFQNAANRIVWGKFFNAGQNCTAPDYVICTIETQERLMPCLRQAIREFYGTNPQDSPDFARMINDKHFQRVRALLECGRVVMGGETDERDRYIAPTVLADVKEWEPVMQEEIFGPILPIITVQDLDEAIRFINCRERPLAIYAFSRNYKVVNQVLACTSSGGFCGNDTLMQLSLINLPFGGIGYSGFGKYHGKLSFDTFTNLRGCLSRCIGFESINTIRYPPYNDPLQITQVTCSAEVILHATPI</sequence>
<dbReference type="Ensembl" id="ENSVKKT00000026943.1">
    <property type="protein sequence ID" value="ENSVKKP00000026300.1"/>
    <property type="gene ID" value="ENSVKKG00000017162.1"/>
</dbReference>
<feature type="active site" evidence="4">
    <location>
        <position position="228"/>
    </location>
</feature>
<dbReference type="Gene3D" id="3.40.309.10">
    <property type="entry name" value="Aldehyde Dehydrogenase, Chain A, domain 2"/>
    <property type="match status" value="1"/>
</dbReference>
<protein>
    <recommendedName>
        <fullName evidence="3">Aldehyde dehydrogenase</fullName>
    </recommendedName>
</protein>
<proteinExistence type="inferred from homology"/>
<dbReference type="FunFam" id="3.40.309.10:FF:000003">
    <property type="entry name" value="Aldehyde dehydrogenase"/>
    <property type="match status" value="1"/>
</dbReference>
<dbReference type="GO" id="GO:0004028">
    <property type="term" value="F:3-chloroallyl aldehyde dehydrogenase activity"/>
    <property type="evidence" value="ECO:0007669"/>
    <property type="project" value="TreeGrafter"/>
</dbReference>
<keyword evidence="10" id="KW-1185">Reference proteome</keyword>
<feature type="active site" evidence="4 5">
    <location>
        <position position="194"/>
    </location>
</feature>
<feature type="domain" description="Aldehyde dehydrogenase" evidence="8">
    <location>
        <begin position="23"/>
        <end position="137"/>
    </location>
</feature>
<dbReference type="AlphaFoldDB" id="A0A8D2LS86"/>
<dbReference type="InterPro" id="IPR016160">
    <property type="entry name" value="Ald_DH_CS_CYS"/>
</dbReference>
<evidence type="ECO:0000256" key="1">
    <source>
        <dbReference type="ARBA" id="ARBA00009986"/>
    </source>
</evidence>
<dbReference type="InterPro" id="IPR016163">
    <property type="entry name" value="Ald_DH_C"/>
</dbReference>
<feature type="coiled-coil region" evidence="7">
    <location>
        <begin position="30"/>
        <end position="87"/>
    </location>
</feature>
<dbReference type="InterPro" id="IPR016161">
    <property type="entry name" value="Ald_DH/histidinol_DH"/>
</dbReference>
<keyword evidence="7" id="KW-0175">Coiled coil</keyword>